<dbReference type="Gene3D" id="1.20.120.1760">
    <property type="match status" value="1"/>
</dbReference>
<protein>
    <submittedName>
        <fullName evidence="15">Phosphatidylserine synthase (PssA)</fullName>
    </submittedName>
</protein>
<dbReference type="Pfam" id="PF01066">
    <property type="entry name" value="CDP-OH_P_transf"/>
    <property type="match status" value="1"/>
</dbReference>
<keyword evidence="8 13" id="KW-0472">Membrane</keyword>
<gene>
    <name evidence="16" type="ORF">R53529_LOCUS840</name>
    <name evidence="15" type="ORF">R53530_LOCUS261</name>
</gene>
<keyword evidence="5 13" id="KW-0812">Transmembrane</keyword>
<feature type="transmembrane region" description="Helical" evidence="13">
    <location>
        <begin position="254"/>
        <end position="272"/>
    </location>
</feature>
<feature type="transmembrane region" description="Helical" evidence="13">
    <location>
        <begin position="128"/>
        <end position="148"/>
    </location>
</feature>
<keyword evidence="10" id="KW-1208">Phospholipid metabolism</keyword>
<feature type="region of interest" description="Disordered" evidence="12">
    <location>
        <begin position="287"/>
        <end position="312"/>
    </location>
</feature>
<evidence type="ECO:0000256" key="12">
    <source>
        <dbReference type="SAM" id="MobiDB-lite"/>
    </source>
</evidence>
<evidence type="ECO:0000313" key="16">
    <source>
        <dbReference type="EMBL" id="CAI3936361.1"/>
    </source>
</evidence>
<evidence type="ECO:0000256" key="10">
    <source>
        <dbReference type="ARBA" id="ARBA00023264"/>
    </source>
</evidence>
<evidence type="ECO:0000256" key="2">
    <source>
        <dbReference type="ARBA" id="ARBA00010441"/>
    </source>
</evidence>
<evidence type="ECO:0000256" key="4">
    <source>
        <dbReference type="ARBA" id="ARBA00022679"/>
    </source>
</evidence>
<dbReference type="Pfam" id="PF08009">
    <property type="entry name" value="CDP-OH_P_tran_2"/>
    <property type="match status" value="1"/>
</dbReference>
<evidence type="ECO:0000313" key="18">
    <source>
        <dbReference type="Proteomes" id="UP001154259"/>
    </source>
</evidence>
<dbReference type="PROSITE" id="PS00379">
    <property type="entry name" value="CDP_ALCOHOL_P_TRANSF"/>
    <property type="match status" value="1"/>
</dbReference>
<dbReference type="AlphaFoldDB" id="A0A9W4XGW5"/>
<dbReference type="EMBL" id="CAMXCS010000001">
    <property type="protein sequence ID" value="CAI3936361.1"/>
    <property type="molecule type" value="Genomic_DNA"/>
</dbReference>
<dbReference type="InterPro" id="IPR043130">
    <property type="entry name" value="CDP-OH_PTrfase_TM_dom"/>
</dbReference>
<accession>A0A9W4XGW5</accession>
<evidence type="ECO:0000256" key="6">
    <source>
        <dbReference type="ARBA" id="ARBA00022989"/>
    </source>
</evidence>
<dbReference type="PANTHER" id="PTHR14269:SF61">
    <property type="entry name" value="CDP-DIACYLGLYCEROL--SERINE O-PHOSPHATIDYLTRANSFERASE"/>
    <property type="match status" value="1"/>
</dbReference>
<dbReference type="Proteomes" id="UP001154259">
    <property type="component" value="Unassembled WGS sequence"/>
</dbReference>
<evidence type="ECO:0000313" key="15">
    <source>
        <dbReference type="EMBL" id="CAI3924589.1"/>
    </source>
</evidence>
<dbReference type="GO" id="GO:0008654">
    <property type="term" value="P:phospholipid biosynthetic process"/>
    <property type="evidence" value="ECO:0007669"/>
    <property type="project" value="UniProtKB-KW"/>
</dbReference>
<evidence type="ECO:0000256" key="8">
    <source>
        <dbReference type="ARBA" id="ARBA00023136"/>
    </source>
</evidence>
<evidence type="ECO:0000256" key="3">
    <source>
        <dbReference type="ARBA" id="ARBA00022516"/>
    </source>
</evidence>
<organism evidence="15 17">
    <name type="scientific">Commensalibacter communis</name>
    <dbReference type="NCBI Taxonomy" id="2972786"/>
    <lineage>
        <taxon>Bacteria</taxon>
        <taxon>Pseudomonadati</taxon>
        <taxon>Pseudomonadota</taxon>
        <taxon>Alphaproteobacteria</taxon>
        <taxon>Acetobacterales</taxon>
        <taxon>Acetobacteraceae</taxon>
    </lineage>
</organism>
<feature type="compositionally biased region" description="Acidic residues" evidence="12">
    <location>
        <begin position="290"/>
        <end position="304"/>
    </location>
</feature>
<keyword evidence="3" id="KW-0444">Lipid biosynthesis</keyword>
<evidence type="ECO:0000313" key="17">
    <source>
        <dbReference type="Proteomes" id="UP001154255"/>
    </source>
</evidence>
<feature type="transmembrane region" description="Helical" evidence="13">
    <location>
        <begin position="203"/>
        <end position="223"/>
    </location>
</feature>
<feature type="domain" description="CDP-alcohol phosphatidyltransferase C-terminal" evidence="14">
    <location>
        <begin position="234"/>
        <end position="269"/>
    </location>
</feature>
<keyword evidence="6 13" id="KW-1133">Transmembrane helix</keyword>
<comment type="caution">
    <text evidence="15">The sequence shown here is derived from an EMBL/GenBank/DDBJ whole genome shotgun (WGS) entry which is preliminary data.</text>
</comment>
<dbReference type="GO" id="GO:0016020">
    <property type="term" value="C:membrane"/>
    <property type="evidence" value="ECO:0007669"/>
    <property type="project" value="UniProtKB-SubCell"/>
</dbReference>
<name>A0A9W4XGW5_9PROT</name>
<keyword evidence="4 11" id="KW-0808">Transferase</keyword>
<evidence type="ECO:0000256" key="5">
    <source>
        <dbReference type="ARBA" id="ARBA00022692"/>
    </source>
</evidence>
<dbReference type="InterPro" id="IPR000462">
    <property type="entry name" value="CDP-OH_P_trans"/>
</dbReference>
<dbReference type="InterPro" id="IPR012616">
    <property type="entry name" value="CDP-OH_P_trans_C"/>
</dbReference>
<evidence type="ECO:0000256" key="11">
    <source>
        <dbReference type="RuleBase" id="RU003750"/>
    </source>
</evidence>
<reference evidence="15" key="1">
    <citation type="submission" date="2022-10" db="EMBL/GenBank/DDBJ databases">
        <authorList>
            <person name="Botero Cardona J."/>
        </authorList>
    </citation>
    <scope>NUCLEOTIDE SEQUENCE</scope>
    <source>
        <strain evidence="15">LMG 31819</strain>
        <strain evidence="16">R-53529</strain>
    </source>
</reference>
<dbReference type="Proteomes" id="UP001154255">
    <property type="component" value="Unassembled WGS sequence"/>
</dbReference>
<feature type="transmembrane region" description="Helical" evidence="13">
    <location>
        <begin position="102"/>
        <end position="122"/>
    </location>
</feature>
<dbReference type="InterPro" id="IPR048254">
    <property type="entry name" value="CDP_ALCOHOL_P_TRANSF_CS"/>
</dbReference>
<dbReference type="EMBL" id="CAMXCM010000001">
    <property type="protein sequence ID" value="CAI3924589.1"/>
    <property type="molecule type" value="Genomic_DNA"/>
</dbReference>
<keyword evidence="7" id="KW-0443">Lipid metabolism</keyword>
<feature type="transmembrane region" description="Helical" evidence="13">
    <location>
        <begin position="160"/>
        <end position="183"/>
    </location>
</feature>
<dbReference type="GO" id="GO:0016780">
    <property type="term" value="F:phosphotransferase activity, for other substituted phosphate groups"/>
    <property type="evidence" value="ECO:0007669"/>
    <property type="project" value="InterPro"/>
</dbReference>
<evidence type="ECO:0000259" key="14">
    <source>
        <dbReference type="Pfam" id="PF08009"/>
    </source>
</evidence>
<sequence length="312" mass="34344">MGKLLSLNSKTPKSLSLRARRNLLLRQKIRPRVKGISFNRMIPNLLTMLGLCAGLIGIRSAIHGDFGTAVIAIVIAACFDGLDGRIARLLRGTSRFGAELDSLADFLSFGISPCFILYMWALKDIRSGYAFVPCAMFAVCMALRLARFNASLEDEEKPKYASNFFTGVPAPAGAGIVLFPVFLGLEANKLQWDFLINIAHSEILTIIMLVTTSFLLISTIPIWSFKNFKVPTAYVLPLFLGTTIYATVLVADPWGTFAFSGILYLCTIPLSYRSFRLLKADAEALHKEASEEDEEDPIQTEDEAPTPPITPP</sequence>
<comment type="subcellular location">
    <subcellularLocation>
        <location evidence="1">Membrane</location>
        <topology evidence="1">Multi-pass membrane protein</topology>
    </subcellularLocation>
</comment>
<keyword evidence="9" id="KW-0594">Phospholipid biosynthesis</keyword>
<evidence type="ECO:0000256" key="7">
    <source>
        <dbReference type="ARBA" id="ARBA00023098"/>
    </source>
</evidence>
<comment type="similarity">
    <text evidence="2 11">Belongs to the CDP-alcohol phosphatidyltransferase class-I family.</text>
</comment>
<evidence type="ECO:0000256" key="9">
    <source>
        <dbReference type="ARBA" id="ARBA00023209"/>
    </source>
</evidence>
<dbReference type="PANTHER" id="PTHR14269">
    <property type="entry name" value="CDP-DIACYLGLYCEROL--GLYCEROL-3-PHOSPHATE 3-PHOSPHATIDYLTRANSFERASE-RELATED"/>
    <property type="match status" value="1"/>
</dbReference>
<evidence type="ECO:0000256" key="1">
    <source>
        <dbReference type="ARBA" id="ARBA00004141"/>
    </source>
</evidence>
<keyword evidence="18" id="KW-1185">Reference proteome</keyword>
<evidence type="ECO:0000256" key="13">
    <source>
        <dbReference type="SAM" id="Phobius"/>
    </source>
</evidence>
<dbReference type="InterPro" id="IPR050324">
    <property type="entry name" value="CDP-alcohol_PTase-I"/>
</dbReference>
<proteinExistence type="inferred from homology"/>
<feature type="transmembrane region" description="Helical" evidence="13">
    <location>
        <begin position="230"/>
        <end position="248"/>
    </location>
</feature>